<keyword evidence="2" id="KW-1133">Transmembrane helix</keyword>
<protein>
    <recommendedName>
        <fullName evidence="5">Mid2 domain-containing protein</fullName>
    </recommendedName>
</protein>
<dbReference type="Proteomes" id="UP000016930">
    <property type="component" value="Unassembled WGS sequence"/>
</dbReference>
<feature type="region of interest" description="Disordered" evidence="1">
    <location>
        <begin position="227"/>
        <end position="252"/>
    </location>
</feature>
<accession>M2RPC1</accession>
<gene>
    <name evidence="3" type="ORF">CERSUDRAFT_103104</name>
</gene>
<dbReference type="AlphaFoldDB" id="M2RPC1"/>
<evidence type="ECO:0000313" key="3">
    <source>
        <dbReference type="EMBL" id="EMD40726.1"/>
    </source>
</evidence>
<dbReference type="STRING" id="914234.M2RPC1"/>
<organism evidence="3 4">
    <name type="scientific">Ceriporiopsis subvermispora (strain B)</name>
    <name type="common">White-rot fungus</name>
    <name type="synonym">Gelatoporia subvermispora</name>
    <dbReference type="NCBI Taxonomy" id="914234"/>
    <lineage>
        <taxon>Eukaryota</taxon>
        <taxon>Fungi</taxon>
        <taxon>Dikarya</taxon>
        <taxon>Basidiomycota</taxon>
        <taxon>Agaricomycotina</taxon>
        <taxon>Agaricomycetes</taxon>
        <taxon>Polyporales</taxon>
        <taxon>Gelatoporiaceae</taxon>
        <taxon>Gelatoporia</taxon>
    </lineage>
</organism>
<keyword evidence="2" id="KW-0812">Transmembrane</keyword>
<keyword evidence="2" id="KW-0472">Membrane</keyword>
<feature type="region of interest" description="Disordered" evidence="1">
    <location>
        <begin position="162"/>
        <end position="209"/>
    </location>
</feature>
<evidence type="ECO:0008006" key="5">
    <source>
        <dbReference type="Google" id="ProtNLM"/>
    </source>
</evidence>
<reference evidence="3 4" key="1">
    <citation type="journal article" date="2012" name="Proc. Natl. Acad. Sci. U.S.A.">
        <title>Comparative genomics of Ceriporiopsis subvermispora and Phanerochaete chrysosporium provide insight into selective ligninolysis.</title>
        <authorList>
            <person name="Fernandez-Fueyo E."/>
            <person name="Ruiz-Duenas F.J."/>
            <person name="Ferreira P."/>
            <person name="Floudas D."/>
            <person name="Hibbett D.S."/>
            <person name="Canessa P."/>
            <person name="Larrondo L.F."/>
            <person name="James T.Y."/>
            <person name="Seelenfreund D."/>
            <person name="Lobos S."/>
            <person name="Polanco R."/>
            <person name="Tello M."/>
            <person name="Honda Y."/>
            <person name="Watanabe T."/>
            <person name="Watanabe T."/>
            <person name="Ryu J.S."/>
            <person name="Kubicek C.P."/>
            <person name="Schmoll M."/>
            <person name="Gaskell J."/>
            <person name="Hammel K.E."/>
            <person name="St John F.J."/>
            <person name="Vanden Wymelenberg A."/>
            <person name="Sabat G."/>
            <person name="Splinter BonDurant S."/>
            <person name="Syed K."/>
            <person name="Yadav J.S."/>
            <person name="Doddapaneni H."/>
            <person name="Subramanian V."/>
            <person name="Lavin J.L."/>
            <person name="Oguiza J.A."/>
            <person name="Perez G."/>
            <person name="Pisabarro A.G."/>
            <person name="Ramirez L."/>
            <person name="Santoyo F."/>
            <person name="Master E."/>
            <person name="Coutinho P.M."/>
            <person name="Henrissat B."/>
            <person name="Lombard V."/>
            <person name="Magnuson J.K."/>
            <person name="Kuees U."/>
            <person name="Hori C."/>
            <person name="Igarashi K."/>
            <person name="Samejima M."/>
            <person name="Held B.W."/>
            <person name="Barry K.W."/>
            <person name="LaButti K.M."/>
            <person name="Lapidus A."/>
            <person name="Lindquist E.A."/>
            <person name="Lucas S.M."/>
            <person name="Riley R."/>
            <person name="Salamov A.A."/>
            <person name="Hoffmeister D."/>
            <person name="Schwenk D."/>
            <person name="Hadar Y."/>
            <person name="Yarden O."/>
            <person name="de Vries R.P."/>
            <person name="Wiebenga A."/>
            <person name="Stenlid J."/>
            <person name="Eastwood D."/>
            <person name="Grigoriev I.V."/>
            <person name="Berka R.M."/>
            <person name="Blanchette R.A."/>
            <person name="Kersten P."/>
            <person name="Martinez A.T."/>
            <person name="Vicuna R."/>
            <person name="Cullen D."/>
        </authorList>
    </citation>
    <scope>NUCLEOTIDE SEQUENCE [LARGE SCALE GENOMIC DNA]</scope>
    <source>
        <strain evidence="3 4">B</strain>
    </source>
</reference>
<evidence type="ECO:0000256" key="1">
    <source>
        <dbReference type="SAM" id="MobiDB-lite"/>
    </source>
</evidence>
<dbReference type="OrthoDB" id="2576334at2759"/>
<feature type="compositionally biased region" description="Polar residues" evidence="1">
    <location>
        <begin position="194"/>
        <end position="208"/>
    </location>
</feature>
<feature type="transmembrane region" description="Helical" evidence="2">
    <location>
        <begin position="78"/>
        <end position="98"/>
    </location>
</feature>
<feature type="compositionally biased region" description="Low complexity" evidence="1">
    <location>
        <begin position="180"/>
        <end position="193"/>
    </location>
</feature>
<evidence type="ECO:0000256" key="2">
    <source>
        <dbReference type="SAM" id="Phobius"/>
    </source>
</evidence>
<evidence type="ECO:0000313" key="4">
    <source>
        <dbReference type="Proteomes" id="UP000016930"/>
    </source>
</evidence>
<keyword evidence="4" id="KW-1185">Reference proteome</keyword>
<name>M2RPC1_CERS8</name>
<proteinExistence type="predicted"/>
<dbReference type="HOGENOM" id="CLU_1102660_0_0_1"/>
<dbReference type="EMBL" id="KB445792">
    <property type="protein sequence ID" value="EMD40726.1"/>
    <property type="molecule type" value="Genomic_DNA"/>
</dbReference>
<sequence length="252" mass="26705">MYNASTMWLIGDSLLFYQTGLDPTQPHTIELANTGPNGMALSLNSITVWAPNTTVANPSVSRTSATGGSHSSNKVAEIVGPIVGVIGVIIICASLLAFRKYRRRRPLPPHEEVTPYPPMLSMEKASAMPDRDIHPNSSTVPLHSGGIWRKAAPVVSQPAAVSRAPSAVPSNRPPESNNGVAVSRAVSSRVSAAHTQEGSSHPSQSQAGMVNVDRIIELIAQRIDRSSALPISEDPLAPPPQYPADPADAYTQ</sequence>